<dbReference type="InterPro" id="IPR031312">
    <property type="entry name" value="Na/sul_symport_CS"/>
</dbReference>
<evidence type="ECO:0000256" key="5">
    <source>
        <dbReference type="ARBA" id="ARBA00022989"/>
    </source>
</evidence>
<dbReference type="GO" id="GO:0005886">
    <property type="term" value="C:plasma membrane"/>
    <property type="evidence" value="ECO:0007669"/>
    <property type="project" value="TreeGrafter"/>
</dbReference>
<dbReference type="GO" id="GO:0015137">
    <property type="term" value="F:citrate transmembrane transporter activity"/>
    <property type="evidence" value="ECO:0007669"/>
    <property type="project" value="TreeGrafter"/>
</dbReference>
<proteinExistence type="inferred from homology"/>
<dbReference type="GO" id="GO:0015141">
    <property type="term" value="F:succinate transmembrane transporter activity"/>
    <property type="evidence" value="ECO:0007669"/>
    <property type="project" value="TreeGrafter"/>
</dbReference>
<evidence type="ECO:0000313" key="8">
    <source>
        <dbReference type="EMBL" id="KAI1703342.1"/>
    </source>
</evidence>
<reference evidence="8" key="1">
    <citation type="submission" date="2022-01" db="EMBL/GenBank/DDBJ databases">
        <title>Genome Sequence Resource for Two Populations of Ditylenchus destructor, the Migratory Endoparasitic Phytonematode.</title>
        <authorList>
            <person name="Zhang H."/>
            <person name="Lin R."/>
            <person name="Xie B."/>
        </authorList>
    </citation>
    <scope>NUCLEOTIDE SEQUENCE</scope>
    <source>
        <strain evidence="8">BazhouSP</strain>
    </source>
</reference>
<evidence type="ECO:0000256" key="6">
    <source>
        <dbReference type="ARBA" id="ARBA00023136"/>
    </source>
</evidence>
<gene>
    <name evidence="8" type="ORF">DdX_14978</name>
</gene>
<keyword evidence="3" id="KW-0813">Transport</keyword>
<keyword evidence="5 7" id="KW-1133">Transmembrane helix</keyword>
<feature type="transmembrane region" description="Helical" evidence="7">
    <location>
        <begin position="448"/>
        <end position="465"/>
    </location>
</feature>
<dbReference type="PANTHER" id="PTHR10283">
    <property type="entry name" value="SOLUTE CARRIER FAMILY 13 MEMBER"/>
    <property type="match status" value="1"/>
</dbReference>
<protein>
    <submittedName>
        <fullName evidence="8">Sodium:sulfate symporter transmembrane region domain-containing protein</fullName>
    </submittedName>
</protein>
<dbReference type="InterPro" id="IPR001898">
    <property type="entry name" value="SLC13A/DASS"/>
</dbReference>
<accession>A0AAD4MSC5</accession>
<feature type="transmembrane region" description="Helical" evidence="7">
    <location>
        <begin position="348"/>
        <end position="371"/>
    </location>
</feature>
<name>A0AAD4MSC5_9BILA</name>
<organism evidence="8 9">
    <name type="scientific">Ditylenchus destructor</name>
    <dbReference type="NCBI Taxonomy" id="166010"/>
    <lineage>
        <taxon>Eukaryota</taxon>
        <taxon>Metazoa</taxon>
        <taxon>Ecdysozoa</taxon>
        <taxon>Nematoda</taxon>
        <taxon>Chromadorea</taxon>
        <taxon>Rhabditida</taxon>
        <taxon>Tylenchina</taxon>
        <taxon>Tylenchomorpha</taxon>
        <taxon>Sphaerularioidea</taxon>
        <taxon>Anguinidae</taxon>
        <taxon>Anguininae</taxon>
        <taxon>Ditylenchus</taxon>
    </lineage>
</organism>
<keyword evidence="9" id="KW-1185">Reference proteome</keyword>
<feature type="transmembrane region" description="Helical" evidence="7">
    <location>
        <begin position="160"/>
        <end position="178"/>
    </location>
</feature>
<comment type="similarity">
    <text evidence="2">Belongs to the SLC13A/DASS transporter (TC 2.A.47) family. NADC subfamily.</text>
</comment>
<evidence type="ECO:0000313" key="9">
    <source>
        <dbReference type="Proteomes" id="UP001201812"/>
    </source>
</evidence>
<comment type="subcellular location">
    <subcellularLocation>
        <location evidence="1">Membrane</location>
        <topology evidence="1">Multi-pass membrane protein</topology>
    </subcellularLocation>
</comment>
<evidence type="ECO:0000256" key="2">
    <source>
        <dbReference type="ARBA" id="ARBA00006772"/>
    </source>
</evidence>
<dbReference type="Pfam" id="PF00939">
    <property type="entry name" value="Na_sulph_symp"/>
    <property type="match status" value="1"/>
</dbReference>
<evidence type="ECO:0000256" key="3">
    <source>
        <dbReference type="ARBA" id="ARBA00022448"/>
    </source>
</evidence>
<sequence length="724" mass="79114">MDRLRPGSSNKPLIIRPNSMVEPVPTTLCINTDLDHEHNQSCSSNGQNVNIEWIQSSPASLSNSLYNVNSRQNIISNDDHTELEQEKFAENGFTHSSNSNNLAERLTNALVENFGPANKKRLVFANWRYNSQEESRAKKCRLRSSPCALFLRLAKCLWECRQALILMLTPLMLMPLVLSDRQEYKCAFCVGIMAVYWTTEVMPLAVTAMLPVVLFPLTGILSPHDVSKEFLNDTNFLFIGGLIVATAVEKCDLHQRLALRVLTLVGSQPKWIMLGFMVATAVLSMFISNTATTAMMVPIGESVINQLMHKRRASISLGDDARLGLIESDPTNRQPSVGTKQIKMAKGLMLSICFAANIGGIGTITGTPPNLVMVGMLSTLFPHVQNNGVHYLSWMAFAVPLMILCLIACWVILLVLFIDCSSVGNNSNDDSLSKSMRQKYEKLPPMDFAQKSVCTSFAILLILWIGRDPQLVPGIADLLPVKEFYTDATSAMLIAIILFILPTKVPIFKIPSKQSKKSAQETGRLMDWPTMQKKFPWGLVFLLGGGFALAAGVRESGLSNLMGDTLSELLSNSAPTWTLQLVCIGVTMLVTNICSNTVTASIFIPIVATLASEAQIHPLSLILPTTIACSFAFVLPVGSPPNAIVFSSKSRTLRVSDMVLSGFLISLATLGIVMGYIATLAPFVFPNLNGDGSDWLKVPSPEPPAILLSVEDLLLGNSTETLMV</sequence>
<feature type="transmembrane region" description="Helical" evidence="7">
    <location>
        <begin position="268"/>
        <end position="287"/>
    </location>
</feature>
<feature type="transmembrane region" description="Helical" evidence="7">
    <location>
        <begin position="619"/>
        <end position="638"/>
    </location>
</feature>
<feature type="transmembrane region" description="Helical" evidence="7">
    <location>
        <begin position="485"/>
        <end position="507"/>
    </location>
</feature>
<evidence type="ECO:0000256" key="4">
    <source>
        <dbReference type="ARBA" id="ARBA00022692"/>
    </source>
</evidence>
<feature type="transmembrane region" description="Helical" evidence="7">
    <location>
        <begin position="658"/>
        <end position="685"/>
    </location>
</feature>
<dbReference type="PROSITE" id="PS01271">
    <property type="entry name" value="NA_SULFATE"/>
    <property type="match status" value="1"/>
</dbReference>
<dbReference type="EMBL" id="JAKKPZ010000084">
    <property type="protein sequence ID" value="KAI1703342.1"/>
    <property type="molecule type" value="Genomic_DNA"/>
</dbReference>
<keyword evidence="6 7" id="KW-0472">Membrane</keyword>
<feature type="transmembrane region" description="Helical" evidence="7">
    <location>
        <begin position="577"/>
        <end position="607"/>
    </location>
</feature>
<dbReference type="AlphaFoldDB" id="A0AAD4MSC5"/>
<evidence type="ECO:0000256" key="7">
    <source>
        <dbReference type="SAM" id="Phobius"/>
    </source>
</evidence>
<dbReference type="Proteomes" id="UP001201812">
    <property type="component" value="Unassembled WGS sequence"/>
</dbReference>
<feature type="transmembrane region" description="Helical" evidence="7">
    <location>
        <begin position="535"/>
        <end position="553"/>
    </location>
</feature>
<comment type="caution">
    <text evidence="8">The sequence shown here is derived from an EMBL/GenBank/DDBJ whole genome shotgun (WGS) entry which is preliminary data.</text>
</comment>
<dbReference type="CDD" id="cd01115">
    <property type="entry name" value="SLC13_permease"/>
    <property type="match status" value="1"/>
</dbReference>
<feature type="transmembrane region" description="Helical" evidence="7">
    <location>
        <begin position="391"/>
        <end position="418"/>
    </location>
</feature>
<keyword evidence="4 7" id="KW-0812">Transmembrane</keyword>
<evidence type="ECO:0000256" key="1">
    <source>
        <dbReference type="ARBA" id="ARBA00004141"/>
    </source>
</evidence>
<dbReference type="PANTHER" id="PTHR10283:SF85">
    <property type="entry name" value="SODIUM-DEPENDENT HIGH-AFFINITY DICARBOXYLATE TRANSPORTER 3"/>
    <property type="match status" value="1"/>
</dbReference>